<proteinExistence type="predicted"/>
<evidence type="ECO:0000313" key="3">
    <source>
        <dbReference type="Proteomes" id="UP000199377"/>
    </source>
</evidence>
<dbReference type="OrthoDB" id="7265885at2"/>
<dbReference type="STRING" id="1114924.SAMN05216258_102176"/>
<protein>
    <submittedName>
        <fullName evidence="2">Uncharacterized protein</fullName>
    </submittedName>
</protein>
<evidence type="ECO:0000256" key="1">
    <source>
        <dbReference type="SAM" id="SignalP"/>
    </source>
</evidence>
<gene>
    <name evidence="2" type="ORF">SAMN05216258_102176</name>
</gene>
<keyword evidence="1" id="KW-0732">Signal</keyword>
<accession>A0A1I3CRW8</accession>
<sequence length="194" mass="20285">MTFLRPYATAAILAAGLIPALVAGPARADDVEDSLNAALEAYRAGDFVTARDEAEFAVTLLGQMKAQDLGGFLPEPLDGWTRDESADQAMAAQMFGGGLVSSATYSDGTDEVVVTFAADSPMVTAMSAMFGNASAMGAMGKVMRVGKHRAIVTPEGEIQALIDRRILVTVSGSAPAETRQAFFEAIDLDALAEF</sequence>
<feature type="signal peptide" evidence="1">
    <location>
        <begin position="1"/>
        <end position="28"/>
    </location>
</feature>
<dbReference type="Proteomes" id="UP000199377">
    <property type="component" value="Unassembled WGS sequence"/>
</dbReference>
<feature type="chain" id="PRO_5011710347" evidence="1">
    <location>
        <begin position="29"/>
        <end position="194"/>
    </location>
</feature>
<dbReference type="EMBL" id="FOQH01000002">
    <property type="protein sequence ID" value="SFH77265.1"/>
    <property type="molecule type" value="Genomic_DNA"/>
</dbReference>
<evidence type="ECO:0000313" key="2">
    <source>
        <dbReference type="EMBL" id="SFH77265.1"/>
    </source>
</evidence>
<organism evidence="2 3">
    <name type="scientific">Albimonas pacifica</name>
    <dbReference type="NCBI Taxonomy" id="1114924"/>
    <lineage>
        <taxon>Bacteria</taxon>
        <taxon>Pseudomonadati</taxon>
        <taxon>Pseudomonadota</taxon>
        <taxon>Alphaproteobacteria</taxon>
        <taxon>Rhodobacterales</taxon>
        <taxon>Paracoccaceae</taxon>
        <taxon>Albimonas</taxon>
    </lineage>
</organism>
<keyword evidence="3" id="KW-1185">Reference proteome</keyword>
<reference evidence="2 3" key="1">
    <citation type="submission" date="2016-10" db="EMBL/GenBank/DDBJ databases">
        <authorList>
            <person name="de Groot N.N."/>
        </authorList>
    </citation>
    <scope>NUCLEOTIDE SEQUENCE [LARGE SCALE GENOMIC DNA]</scope>
    <source>
        <strain evidence="2 3">CGMCC 1.11030</strain>
    </source>
</reference>
<dbReference type="AlphaFoldDB" id="A0A1I3CRW8"/>
<dbReference type="RefSeq" id="WP_092858033.1">
    <property type="nucleotide sequence ID" value="NZ_FOQH01000002.1"/>
</dbReference>
<name>A0A1I3CRW8_9RHOB</name>